<dbReference type="AlphaFoldDB" id="A0A2M8L5Z7"/>
<reference evidence="2" key="1">
    <citation type="submission" date="2017-09" db="EMBL/GenBank/DDBJ databases">
        <title>Depth-based differentiation of microbial function through sediment-hosted aquifers and enrichment of novel symbionts in the deep terrestrial subsurface.</title>
        <authorList>
            <person name="Probst A.J."/>
            <person name="Ladd B."/>
            <person name="Jarett J.K."/>
            <person name="Geller-Mcgrath D.E."/>
            <person name="Sieber C.M.K."/>
            <person name="Emerson J.B."/>
            <person name="Anantharaman K."/>
            <person name="Thomas B.C."/>
            <person name="Malmstrom R."/>
            <person name="Stieglmeier M."/>
            <person name="Klingl A."/>
            <person name="Woyke T."/>
            <person name="Ryan C.M."/>
            <person name="Banfield J.F."/>
        </authorList>
    </citation>
    <scope>NUCLEOTIDE SEQUENCE [LARGE SCALE GENOMIC DNA]</scope>
</reference>
<dbReference type="InterPro" id="IPR036866">
    <property type="entry name" value="RibonucZ/Hydroxyglut_hydro"/>
</dbReference>
<accession>A0A2M8L5Z7</accession>
<protein>
    <recommendedName>
        <fullName evidence="3">Lactamase</fullName>
    </recommendedName>
</protein>
<proteinExistence type="predicted"/>
<comment type="caution">
    <text evidence="1">The sequence shown here is derived from an EMBL/GenBank/DDBJ whole genome shotgun (WGS) entry which is preliminary data.</text>
</comment>
<dbReference type="Proteomes" id="UP000229500">
    <property type="component" value="Unassembled WGS sequence"/>
</dbReference>
<dbReference type="PANTHER" id="PTHR42967">
    <property type="entry name" value="METAL DEPENDENT HYDROLASE"/>
    <property type="match status" value="1"/>
</dbReference>
<dbReference type="SUPFAM" id="SSF56281">
    <property type="entry name" value="Metallo-hydrolase/oxidoreductase"/>
    <property type="match status" value="1"/>
</dbReference>
<dbReference type="PANTHER" id="PTHR42967:SF1">
    <property type="entry name" value="MBL FOLD METALLO-HYDROLASE"/>
    <property type="match status" value="1"/>
</dbReference>
<dbReference type="EMBL" id="PFEL01000032">
    <property type="protein sequence ID" value="PJE69261.1"/>
    <property type="molecule type" value="Genomic_DNA"/>
</dbReference>
<evidence type="ECO:0000313" key="2">
    <source>
        <dbReference type="Proteomes" id="UP000229500"/>
    </source>
</evidence>
<evidence type="ECO:0008006" key="3">
    <source>
        <dbReference type="Google" id="ProtNLM"/>
    </source>
</evidence>
<dbReference type="Pfam" id="PF13483">
    <property type="entry name" value="Lactamase_B_3"/>
    <property type="match status" value="1"/>
</dbReference>
<gene>
    <name evidence="1" type="ORF">COU96_00685</name>
</gene>
<sequence>MEIRFLGLSCFQIKGKKATVVTDPYHSSFGLKLPKASADIVTISHDHDDHNFFEAVSGTARRNKPFVISKPGEYEVAGVSIFGLPSFHDASKGRERGKNIIYVIEQDGLKLVHLGDLGHFLDDELLEEINGVDILFVPVGGVYTLNAKQAAEQVNKIHPKITIPMHFKMGKVTLDVAPVDDFLKELGEEKKQAVDKLIISYDKLPEEGETVVLNAKA</sequence>
<evidence type="ECO:0000313" key="1">
    <source>
        <dbReference type="EMBL" id="PJE69261.1"/>
    </source>
</evidence>
<dbReference type="Gene3D" id="3.60.15.10">
    <property type="entry name" value="Ribonuclease Z/Hydroxyacylglutathione hydrolase-like"/>
    <property type="match status" value="1"/>
</dbReference>
<organism evidence="1 2">
    <name type="scientific">Candidatus Shapirobacteria bacterium CG10_big_fil_rev_8_21_14_0_10_38_14</name>
    <dbReference type="NCBI Taxonomy" id="1974483"/>
    <lineage>
        <taxon>Bacteria</taxon>
        <taxon>Candidatus Shapironibacteriota</taxon>
    </lineage>
</organism>
<name>A0A2M8L5Z7_9BACT</name>